<feature type="compositionally biased region" description="Low complexity" evidence="6">
    <location>
        <begin position="30"/>
        <end position="49"/>
    </location>
</feature>
<evidence type="ECO:0000256" key="6">
    <source>
        <dbReference type="SAM" id="MobiDB-lite"/>
    </source>
</evidence>
<keyword evidence="1" id="KW-1003">Cell membrane</keyword>
<keyword evidence="2 7" id="KW-0732">Signal</keyword>
<keyword evidence="9" id="KW-1185">Reference proteome</keyword>
<evidence type="ECO:0000256" key="3">
    <source>
        <dbReference type="ARBA" id="ARBA00023136"/>
    </source>
</evidence>
<dbReference type="InterPro" id="IPR006059">
    <property type="entry name" value="SBP"/>
</dbReference>
<comment type="caution">
    <text evidence="8">The sequence shown here is derived from an EMBL/GenBank/DDBJ whole genome shotgun (WGS) entry which is preliminary data.</text>
</comment>
<evidence type="ECO:0000256" key="5">
    <source>
        <dbReference type="ARBA" id="ARBA00023288"/>
    </source>
</evidence>
<dbReference type="Pfam" id="PF13416">
    <property type="entry name" value="SBP_bac_8"/>
    <property type="match status" value="1"/>
</dbReference>
<dbReference type="PROSITE" id="PS51257">
    <property type="entry name" value="PROKAR_LIPOPROTEIN"/>
    <property type="match status" value="1"/>
</dbReference>
<feature type="signal peptide" evidence="7">
    <location>
        <begin position="1"/>
        <end position="19"/>
    </location>
</feature>
<dbReference type="Gene3D" id="3.40.190.10">
    <property type="entry name" value="Periplasmic binding protein-like II"/>
    <property type="match status" value="2"/>
</dbReference>
<dbReference type="SUPFAM" id="SSF53850">
    <property type="entry name" value="Periplasmic binding protein-like II"/>
    <property type="match status" value="1"/>
</dbReference>
<dbReference type="PANTHER" id="PTHR43649">
    <property type="entry name" value="ARABINOSE-BINDING PROTEIN-RELATED"/>
    <property type="match status" value="1"/>
</dbReference>
<dbReference type="EMBL" id="JAGGDJ010000026">
    <property type="protein sequence ID" value="MBO7746991.1"/>
    <property type="molecule type" value="Genomic_DNA"/>
</dbReference>
<dbReference type="Proteomes" id="UP000670947">
    <property type="component" value="Unassembled WGS sequence"/>
</dbReference>
<evidence type="ECO:0000313" key="9">
    <source>
        <dbReference type="Proteomes" id="UP000670947"/>
    </source>
</evidence>
<keyword evidence="4" id="KW-0564">Palmitate</keyword>
<evidence type="ECO:0000256" key="4">
    <source>
        <dbReference type="ARBA" id="ARBA00023139"/>
    </source>
</evidence>
<feature type="region of interest" description="Disordered" evidence="6">
    <location>
        <begin position="27"/>
        <end position="51"/>
    </location>
</feature>
<reference evidence="8 9" key="1">
    <citation type="submission" date="2021-03" db="EMBL/GenBank/DDBJ databases">
        <title>Paenibacillus artemisicola MWE-103 whole genome sequence.</title>
        <authorList>
            <person name="Ham Y.J."/>
        </authorList>
    </citation>
    <scope>NUCLEOTIDE SEQUENCE [LARGE SCALE GENOMIC DNA]</scope>
    <source>
        <strain evidence="8 9">MWE-103</strain>
    </source>
</reference>
<keyword evidence="5" id="KW-0449">Lipoprotein</keyword>
<protein>
    <submittedName>
        <fullName evidence="8">Extracellular solute-binding protein</fullName>
    </submittedName>
</protein>
<name>A0ABS3WF95_9BACL</name>
<keyword evidence="3" id="KW-0472">Membrane</keyword>
<evidence type="ECO:0000313" key="8">
    <source>
        <dbReference type="EMBL" id="MBO7746991.1"/>
    </source>
</evidence>
<evidence type="ECO:0000256" key="1">
    <source>
        <dbReference type="ARBA" id="ARBA00022475"/>
    </source>
</evidence>
<sequence>MKSVGKKWLLPLLAFVLLAAGCGKEAGNDAASNSNGSGTTTSDNATSGATEDKITEITVMSPYYQPEPFADDNVIKREYEKRTNMKMDVTLISSNNYEEKANVTLASGDIPDLMVLTDPFTPNVLTMMEQGAFWDITPYIKDYPNLAAYPADIWNNTKVKGKNYMIPRVRALDGDSFPIIRQDWLDKLGLPVPQTLDDLYNVMEAFTEKDPDGDGQKDTYGFTGSVDSDAMGNFVIFQNLFNNANGKWKLDGDKLEDTDLLPGTRDMLVYLNKAFTEGLIPKDFALMKTSQHEDQLKSNKAGIFNNTLNNINNIGVDLVKVAPDAQLMSPLYMISPNGAKMSIKGTGMAGALVIPKKTVSEQKLKAILAMLDYGGSPDGLMLKKGLLGVHIKEAECGYVDLPQKQLDNFGDIGQIFNGYDKYGRVPAAGAFVTCQQYADMQKLIDDRAQYSIGSPAVGLQSPTYNEVGPEYMKKIQDLKIQVIMGKQPIESWDKYVSELKADTKYQQISKEMNEAYQDRFAK</sequence>
<dbReference type="RefSeq" id="WP_208849729.1">
    <property type="nucleotide sequence ID" value="NZ_JAGGDJ010000026.1"/>
</dbReference>
<dbReference type="PANTHER" id="PTHR43649:SF33">
    <property type="entry name" value="POLYGALACTURONAN_RHAMNOGALACTURONAN-BINDING PROTEIN YTCQ"/>
    <property type="match status" value="1"/>
</dbReference>
<evidence type="ECO:0000256" key="7">
    <source>
        <dbReference type="SAM" id="SignalP"/>
    </source>
</evidence>
<feature type="chain" id="PRO_5047329713" evidence="7">
    <location>
        <begin position="20"/>
        <end position="522"/>
    </location>
</feature>
<evidence type="ECO:0000256" key="2">
    <source>
        <dbReference type="ARBA" id="ARBA00022729"/>
    </source>
</evidence>
<organism evidence="8 9">
    <name type="scientific">Paenibacillus artemisiicola</name>
    <dbReference type="NCBI Taxonomy" id="1172618"/>
    <lineage>
        <taxon>Bacteria</taxon>
        <taxon>Bacillati</taxon>
        <taxon>Bacillota</taxon>
        <taxon>Bacilli</taxon>
        <taxon>Bacillales</taxon>
        <taxon>Paenibacillaceae</taxon>
        <taxon>Paenibacillus</taxon>
    </lineage>
</organism>
<gene>
    <name evidence="8" type="ORF">I8J29_22565</name>
</gene>
<accession>A0ABS3WF95</accession>
<proteinExistence type="predicted"/>
<dbReference type="InterPro" id="IPR050490">
    <property type="entry name" value="Bact_solute-bd_prot1"/>
</dbReference>